<dbReference type="GO" id="GO:0006508">
    <property type="term" value="P:proteolysis"/>
    <property type="evidence" value="ECO:0007669"/>
    <property type="project" value="UniProtKB-KW"/>
</dbReference>
<evidence type="ECO:0000313" key="4">
    <source>
        <dbReference type="Proteomes" id="UP000533269"/>
    </source>
</evidence>
<feature type="transmembrane region" description="Helical" evidence="1">
    <location>
        <begin position="104"/>
        <end position="123"/>
    </location>
</feature>
<keyword evidence="1" id="KW-0472">Membrane</keyword>
<dbReference type="Proteomes" id="UP000533269">
    <property type="component" value="Unassembled WGS sequence"/>
</dbReference>
<accession>A0A7W4TQA7</accession>
<dbReference type="RefSeq" id="WP_183392779.1">
    <property type="nucleotide sequence ID" value="NZ_JACHVY010000005.1"/>
</dbReference>
<dbReference type="EMBL" id="JACHVY010000005">
    <property type="protein sequence ID" value="MBB2903155.1"/>
    <property type="molecule type" value="Genomic_DNA"/>
</dbReference>
<gene>
    <name evidence="3" type="ORF">FHR75_003997</name>
</gene>
<sequence length="292" mass="29383">MFVLALGLGGVAAAAAVVAVGGGASDAGEATASGAGRLLVRAAPAVTTLLVAVPLLLVLHRRRRAVLALARARQAVVGGGVVLTCAAVVFGVDAAAGGTRVNAVDVPMLLVFLLTNTALALALEAVPEELALRGGAFGVLASRWSAGVAAVGATALFVAAPAAAIALTWAVGSLLGLRVPPPSLAPGGQDPLIYAVVLVLFGSMLVLARLVTGSVWACVGAHLVFLTVNRVLAPGSGFDTGVSVTSPPGAELLVLVYLVLSVVVFAAFIRRNRRNGRQQLRWDEGNEDEVAI</sequence>
<feature type="transmembrane region" description="Helical" evidence="1">
    <location>
        <begin position="144"/>
        <end position="171"/>
    </location>
</feature>
<keyword evidence="1" id="KW-1133">Transmembrane helix</keyword>
<feature type="transmembrane region" description="Helical" evidence="1">
    <location>
        <begin position="42"/>
        <end position="60"/>
    </location>
</feature>
<keyword evidence="1" id="KW-0812">Transmembrane</keyword>
<proteinExistence type="predicted"/>
<evidence type="ECO:0000256" key="1">
    <source>
        <dbReference type="SAM" id="Phobius"/>
    </source>
</evidence>
<dbReference type="Pfam" id="PF02517">
    <property type="entry name" value="Rce1-like"/>
    <property type="match status" value="1"/>
</dbReference>
<dbReference type="GO" id="GO:0080120">
    <property type="term" value="P:CAAX-box protein maturation"/>
    <property type="evidence" value="ECO:0007669"/>
    <property type="project" value="UniProtKB-ARBA"/>
</dbReference>
<dbReference type="AlphaFoldDB" id="A0A7W4TQA7"/>
<feature type="transmembrane region" description="Helical" evidence="1">
    <location>
        <begin position="191"/>
        <end position="208"/>
    </location>
</feature>
<feature type="transmembrane region" description="Helical" evidence="1">
    <location>
        <begin position="215"/>
        <end position="232"/>
    </location>
</feature>
<comment type="caution">
    <text evidence="3">The sequence shown here is derived from an EMBL/GenBank/DDBJ whole genome shotgun (WGS) entry which is preliminary data.</text>
</comment>
<reference evidence="3 4" key="2">
    <citation type="submission" date="2020-08" db="EMBL/GenBank/DDBJ databases">
        <authorList>
            <person name="Partida-Martinez L."/>
            <person name="Huntemann M."/>
            <person name="Clum A."/>
            <person name="Wang J."/>
            <person name="Palaniappan K."/>
            <person name="Ritter S."/>
            <person name="Chen I.-M."/>
            <person name="Stamatis D."/>
            <person name="Reddy T."/>
            <person name="O'Malley R."/>
            <person name="Daum C."/>
            <person name="Shapiro N."/>
            <person name="Ivanova N."/>
            <person name="Kyrpides N."/>
            <person name="Woyke T."/>
        </authorList>
    </citation>
    <scope>NUCLEOTIDE SEQUENCE [LARGE SCALE GENOMIC DNA]</scope>
    <source>
        <strain evidence="3 4">AS2.23</strain>
    </source>
</reference>
<dbReference type="InterPro" id="IPR003675">
    <property type="entry name" value="Rce1/LyrA-like_dom"/>
</dbReference>
<evidence type="ECO:0000313" key="3">
    <source>
        <dbReference type="EMBL" id="MBB2903155.1"/>
    </source>
</evidence>
<organism evidence="3 4">
    <name type="scientific">Kineococcus radiotolerans</name>
    <dbReference type="NCBI Taxonomy" id="131568"/>
    <lineage>
        <taxon>Bacteria</taxon>
        <taxon>Bacillati</taxon>
        <taxon>Actinomycetota</taxon>
        <taxon>Actinomycetes</taxon>
        <taxon>Kineosporiales</taxon>
        <taxon>Kineosporiaceae</taxon>
        <taxon>Kineococcus</taxon>
    </lineage>
</organism>
<keyword evidence="3" id="KW-0378">Hydrolase</keyword>
<feature type="transmembrane region" description="Helical" evidence="1">
    <location>
        <begin position="72"/>
        <end position="92"/>
    </location>
</feature>
<dbReference type="GO" id="GO:0004175">
    <property type="term" value="F:endopeptidase activity"/>
    <property type="evidence" value="ECO:0007669"/>
    <property type="project" value="UniProtKB-ARBA"/>
</dbReference>
<name>A0A7W4TQA7_KINRA</name>
<evidence type="ECO:0000259" key="2">
    <source>
        <dbReference type="Pfam" id="PF02517"/>
    </source>
</evidence>
<protein>
    <submittedName>
        <fullName evidence="3">Membrane protease YdiL (CAAX protease family)</fullName>
    </submittedName>
</protein>
<feature type="domain" description="CAAX prenyl protease 2/Lysostaphin resistance protein A-like" evidence="2">
    <location>
        <begin position="114"/>
        <end position="225"/>
    </location>
</feature>
<feature type="transmembrane region" description="Helical" evidence="1">
    <location>
        <begin position="252"/>
        <end position="269"/>
    </location>
</feature>
<reference evidence="3 4" key="1">
    <citation type="submission" date="2020-08" db="EMBL/GenBank/DDBJ databases">
        <title>The Agave Microbiome: Exploring the role of microbial communities in plant adaptations to desert environments.</title>
        <authorList>
            <person name="Partida-Martinez L.P."/>
        </authorList>
    </citation>
    <scope>NUCLEOTIDE SEQUENCE [LARGE SCALE GENOMIC DNA]</scope>
    <source>
        <strain evidence="3 4">AS2.23</strain>
    </source>
</reference>
<keyword evidence="3" id="KW-0645">Protease</keyword>